<feature type="compositionally biased region" description="Basic and acidic residues" evidence="1">
    <location>
        <begin position="1"/>
        <end position="25"/>
    </location>
</feature>
<name>A0A375A7C9_9GAMM</name>
<dbReference type="KEGG" id="daq:DAQ1742_00448"/>
<dbReference type="Pfam" id="PF09485">
    <property type="entry name" value="CRISPR_Cse2"/>
    <property type="match status" value="1"/>
</dbReference>
<keyword evidence="3" id="KW-1185">Reference proteome</keyword>
<protein>
    <submittedName>
        <fullName evidence="2">CRISPR-associated protein, Cse2 family</fullName>
    </submittedName>
</protein>
<sequence length="244" mass="26978">MDKGSRENGNKESGRKENGHNEKGYKNSTATPLVINPPAAQKIETWFGALQNRHNDTHNGRAERAALRRAAAPYGALTCQGFMRLSNMLAEVIGDKQHRLLGVAIFAAVAAHADKSDDKKSFAAQLGEPVSAGNDRRYLSELRFERLLRAQTPEELCRLLIRAVTIRGDAGVNLPSLADGILLWMDEWHARQHNLPAQHNPLKRNAVRWACEYNQITQEPAPDEAPSSPQDANGNHPTDNKEPA</sequence>
<dbReference type="Proteomes" id="UP000294820">
    <property type="component" value="Chromosome 1"/>
</dbReference>
<dbReference type="AlphaFoldDB" id="A0A375A7C9"/>
<accession>A0A375A7C9</accession>
<dbReference type="RefSeq" id="WP_051123990.1">
    <property type="nucleotide sequence ID" value="NZ_LT615367.1"/>
</dbReference>
<dbReference type="InterPro" id="IPR013382">
    <property type="entry name" value="CRISPR-assoc_prot_Cse2"/>
</dbReference>
<feature type="compositionally biased region" description="Polar residues" evidence="1">
    <location>
        <begin position="227"/>
        <end position="237"/>
    </location>
</feature>
<dbReference type="NCBIfam" id="TIGR02548">
    <property type="entry name" value="casB_cse2"/>
    <property type="match status" value="1"/>
</dbReference>
<feature type="region of interest" description="Disordered" evidence="1">
    <location>
        <begin position="1"/>
        <end position="33"/>
    </location>
</feature>
<proteinExistence type="predicted"/>
<reference evidence="2 3" key="1">
    <citation type="submission" date="2016-09" db="EMBL/GenBank/DDBJ databases">
        <authorList>
            <person name="Reverchon S."/>
            <person name="Nasser W."/>
            <person name="Leonard S."/>
            <person name="Brochier C."/>
            <person name="Duprey A."/>
        </authorList>
    </citation>
    <scope>NUCLEOTIDE SEQUENCE [LARGE SCALE GENOMIC DNA]</scope>
    <source>
        <strain evidence="2 3">174/2</strain>
    </source>
</reference>
<organism evidence="2 3">
    <name type="scientific">Dickeya aquatica</name>
    <dbReference type="NCBI Taxonomy" id="1401087"/>
    <lineage>
        <taxon>Bacteria</taxon>
        <taxon>Pseudomonadati</taxon>
        <taxon>Pseudomonadota</taxon>
        <taxon>Gammaproteobacteria</taxon>
        <taxon>Enterobacterales</taxon>
        <taxon>Pectobacteriaceae</taxon>
        <taxon>Dickeya</taxon>
    </lineage>
</organism>
<evidence type="ECO:0000256" key="1">
    <source>
        <dbReference type="SAM" id="MobiDB-lite"/>
    </source>
</evidence>
<dbReference type="EMBL" id="LT615367">
    <property type="protein sequence ID" value="SLM61549.1"/>
    <property type="molecule type" value="Genomic_DNA"/>
</dbReference>
<evidence type="ECO:0000313" key="2">
    <source>
        <dbReference type="EMBL" id="SLM61549.1"/>
    </source>
</evidence>
<feature type="region of interest" description="Disordered" evidence="1">
    <location>
        <begin position="217"/>
        <end position="244"/>
    </location>
</feature>
<dbReference type="CDD" id="cd09731">
    <property type="entry name" value="Cse2_I-E"/>
    <property type="match status" value="1"/>
</dbReference>
<dbReference type="InterPro" id="IPR038287">
    <property type="entry name" value="Cse2_sf"/>
</dbReference>
<gene>
    <name evidence="2" type="ORF">DAQ1742_00448</name>
</gene>
<dbReference type="Gene3D" id="1.10.520.40">
    <property type="entry name" value="CRISPR-associated protein Cse2"/>
    <property type="match status" value="1"/>
</dbReference>
<evidence type="ECO:0000313" key="3">
    <source>
        <dbReference type="Proteomes" id="UP000294820"/>
    </source>
</evidence>